<feature type="compositionally biased region" description="Low complexity" evidence="1">
    <location>
        <begin position="85"/>
        <end position="101"/>
    </location>
</feature>
<dbReference type="EnsemblMetazoa" id="RPRC011703-RA">
    <property type="protein sequence ID" value="RPRC011703-PA"/>
    <property type="gene ID" value="RPRC011703"/>
</dbReference>
<dbReference type="InParanoid" id="T1I5Y4"/>
<accession>T1I5Y4</accession>
<reference evidence="2" key="1">
    <citation type="submission" date="2015-05" db="UniProtKB">
        <authorList>
            <consortium name="EnsemblMetazoa"/>
        </authorList>
    </citation>
    <scope>IDENTIFICATION</scope>
</reference>
<protein>
    <submittedName>
        <fullName evidence="2">Uncharacterized protein</fullName>
    </submittedName>
</protein>
<evidence type="ECO:0000256" key="1">
    <source>
        <dbReference type="SAM" id="MobiDB-lite"/>
    </source>
</evidence>
<evidence type="ECO:0000313" key="3">
    <source>
        <dbReference type="Proteomes" id="UP000015103"/>
    </source>
</evidence>
<dbReference type="AlphaFoldDB" id="T1I5Y4"/>
<organism evidence="2 3">
    <name type="scientific">Rhodnius prolixus</name>
    <name type="common">Triatomid bug</name>
    <dbReference type="NCBI Taxonomy" id="13249"/>
    <lineage>
        <taxon>Eukaryota</taxon>
        <taxon>Metazoa</taxon>
        <taxon>Ecdysozoa</taxon>
        <taxon>Arthropoda</taxon>
        <taxon>Hexapoda</taxon>
        <taxon>Insecta</taxon>
        <taxon>Pterygota</taxon>
        <taxon>Neoptera</taxon>
        <taxon>Paraneoptera</taxon>
        <taxon>Hemiptera</taxon>
        <taxon>Heteroptera</taxon>
        <taxon>Panheteroptera</taxon>
        <taxon>Cimicomorpha</taxon>
        <taxon>Reduviidae</taxon>
        <taxon>Triatominae</taxon>
        <taxon>Rhodnius</taxon>
    </lineage>
</organism>
<evidence type="ECO:0000313" key="2">
    <source>
        <dbReference type="EnsemblMetazoa" id="RPRC011703-PA"/>
    </source>
</evidence>
<proteinExistence type="predicted"/>
<dbReference type="VEuPathDB" id="VectorBase:RPRC011703"/>
<sequence>MKLQVSREHYGVINNSAQLPSMTSPVSLADSENEGIGTSVITISSESDESGNENIYEDIDIDLNVAGQEVLEEARSRDDCEDNASDSGSDSSSKSSSSRHS</sequence>
<feature type="region of interest" description="Disordered" evidence="1">
    <location>
        <begin position="72"/>
        <end position="101"/>
    </location>
</feature>
<dbReference type="Proteomes" id="UP000015103">
    <property type="component" value="Unassembled WGS sequence"/>
</dbReference>
<dbReference type="EMBL" id="ACPB03000131">
    <property type="status" value="NOT_ANNOTATED_CDS"/>
    <property type="molecule type" value="Genomic_DNA"/>
</dbReference>
<dbReference type="HOGENOM" id="CLU_2295076_0_0_1"/>
<name>T1I5Y4_RHOPR</name>
<keyword evidence="3" id="KW-1185">Reference proteome</keyword>